<feature type="region of interest" description="Disordered" evidence="1">
    <location>
        <begin position="154"/>
        <end position="181"/>
    </location>
</feature>
<keyword evidence="3" id="KW-1185">Reference proteome</keyword>
<evidence type="ECO:0000256" key="1">
    <source>
        <dbReference type="SAM" id="MobiDB-lite"/>
    </source>
</evidence>
<dbReference type="SUPFAM" id="SSF53955">
    <property type="entry name" value="Lysozyme-like"/>
    <property type="match status" value="1"/>
</dbReference>
<sequence>MPERITAERVPAQPGKQPAADEVPAGARLLSVSEMLRAGNGAFRRWLDEQSTARGDSSTAAPIADGSAAPRAADKAADGSAALRAAEEAVVAQAMEMLDEPRKAKRAEAEGHIRAEAPLIVRDCVAQGMDNVRQVAYVLATAFHESRFGTREYERSESRVEDHNPYRRQDDGTYGANLHNSSRTKVGADTEAELDAEYWDGMYGGRNGNRAGTTDASDFRGRGYVQLTFRNNYEKMSRRLNELGFSYTHDGKTFGGRGNPPIDLVANFTHVNEVPEVASKILVVGSAEGAFTGRDLGDFIPDELPRSADTPEERDAAMLAQWKGARRVINGQDRAADIAVVAKGFHDALAPLWPRVVPPAQ</sequence>
<evidence type="ECO:0000313" key="2">
    <source>
        <dbReference type="EMBL" id="GIJ49345.1"/>
    </source>
</evidence>
<comment type="caution">
    <text evidence="2">The sequence shown here is derived from an EMBL/GenBank/DDBJ whole genome shotgun (WGS) entry which is preliminary data.</text>
</comment>
<dbReference type="Gene3D" id="1.10.530.10">
    <property type="match status" value="1"/>
</dbReference>
<proteinExistence type="predicted"/>
<gene>
    <name evidence="2" type="ORF">Val02_62310</name>
</gene>
<evidence type="ECO:0000313" key="3">
    <source>
        <dbReference type="Proteomes" id="UP000619260"/>
    </source>
</evidence>
<dbReference type="Proteomes" id="UP000619260">
    <property type="component" value="Unassembled WGS sequence"/>
</dbReference>
<feature type="region of interest" description="Disordered" evidence="1">
    <location>
        <begin position="1"/>
        <end position="23"/>
    </location>
</feature>
<reference evidence="2" key="1">
    <citation type="submission" date="2021-01" db="EMBL/GenBank/DDBJ databases">
        <title>Whole genome shotgun sequence of Virgisporangium aliadipatigenens NBRC 105644.</title>
        <authorList>
            <person name="Komaki H."/>
            <person name="Tamura T."/>
        </authorList>
    </citation>
    <scope>NUCLEOTIDE SEQUENCE</scope>
    <source>
        <strain evidence="2">NBRC 105644</strain>
    </source>
</reference>
<protein>
    <submittedName>
        <fullName evidence="2">Uncharacterized protein</fullName>
    </submittedName>
</protein>
<feature type="compositionally biased region" description="Polar residues" evidence="1">
    <location>
        <begin position="50"/>
        <end position="59"/>
    </location>
</feature>
<organism evidence="2 3">
    <name type="scientific">Virgisporangium aliadipatigenens</name>
    <dbReference type="NCBI Taxonomy" id="741659"/>
    <lineage>
        <taxon>Bacteria</taxon>
        <taxon>Bacillati</taxon>
        <taxon>Actinomycetota</taxon>
        <taxon>Actinomycetes</taxon>
        <taxon>Micromonosporales</taxon>
        <taxon>Micromonosporaceae</taxon>
        <taxon>Virgisporangium</taxon>
    </lineage>
</organism>
<feature type="region of interest" description="Disordered" evidence="1">
    <location>
        <begin position="50"/>
        <end position="72"/>
    </location>
</feature>
<dbReference type="AlphaFoldDB" id="A0A8J4DSK9"/>
<feature type="compositionally biased region" description="Low complexity" evidence="1">
    <location>
        <begin position="60"/>
        <end position="71"/>
    </location>
</feature>
<accession>A0A8J4DSK9</accession>
<dbReference type="InterPro" id="IPR023346">
    <property type="entry name" value="Lysozyme-like_dom_sf"/>
</dbReference>
<feature type="compositionally biased region" description="Basic and acidic residues" evidence="1">
    <location>
        <begin position="154"/>
        <end position="171"/>
    </location>
</feature>
<name>A0A8J4DSK9_9ACTN</name>
<dbReference type="RefSeq" id="WP_203902816.1">
    <property type="nucleotide sequence ID" value="NZ_BOPF01000026.1"/>
</dbReference>
<dbReference type="EMBL" id="BOPF01000026">
    <property type="protein sequence ID" value="GIJ49345.1"/>
    <property type="molecule type" value="Genomic_DNA"/>
</dbReference>